<evidence type="ECO:0000256" key="14">
    <source>
        <dbReference type="ARBA" id="ARBA00048988"/>
    </source>
</evidence>
<feature type="domain" description="UvrD-like helicase ATP-binding" evidence="16">
    <location>
        <begin position="19"/>
        <end position="511"/>
    </location>
</feature>
<sequence length="1180" mass="127085">MHDADMNGVQMPDARATAIAFAGQTQNIASSPEASVFVSASAGSGKTKLLIDRLLRLMLPSQGIDPRTGEPVLLPGTPPGRILCLTFTKAAAAEMAIRLQDTLGRWVSLSDAALDRALGGLDVPTSEGVRAAARALFVAVLDLPGGMRIGTIHAFCQSLLRRFPLEAAVNPHFTLLEETDSRIALHEAVEAVLADSDRAAVERLAAETGLADFTRRVGQIRDAGADGDRLLAAYAADPARVRRAYEKALGIDGDTLPGLQAESVSPPDEKRLVGFLRLVMDKGSATIAKRAALQLDWLGTPQDRRDPDIWRTSLLTAAGAPRVRGGINPKLDKDHPEVGDALLVEAERQIDLKARANAVELLALNMALLHLATPALARFGVEKAARGLVDYDDLIAQTRALLQEPGAAWVLYKLDGGIDHLLLDEVQDTSAAQWEIAGALTQEFFSGEGARDDLARPRTVFAVGDSKQSIYAFQGADPAGFVAWRHRFDAMVRQAGQDFLTPGLTVSFRSVEPVLKLVDAVFARQPAASGVREAGASFVAEHISARPDQGGRVELWPLVPASEAGEEASPWVAPSANAGQQSAPQRLADALARWIADQIGQPPQPGQAPLRAGEVLVLVPRRSAFVTALIRALKTCSVPVATLVRVELTEQIAVRDLMALCEVLLLPQDDLTLGCVLTSPLGDLSDDSLMDLALGRGNQPLWSVLRSRHAERKDWAQAWGLLAPLYNRVDYATPYQLLTEALGRLGGRARLLRRLGPEAAEPVDELLSAALRYEGLHPPSLQGFLHWLRASETTVKREPEAQADAVRVMTVHGAKGLQARLVVLPDTASRPRADNPLLWTAADGMALPLWQSRAALATGRTRALGDALREQVAEERNRLLYVALTRASDWLVICGWSGAKQGPGEDSWYRMCEAGFEDLEAHAEPFALGWEGERRVYEIQPRHVAGQGEARAPRAPVSLPRWLGAAPDWRASPPVAEPALTRPLAPSRPEGAAFGPLPAARSPLQLRSGEAPRTRALRRGVLIHRLLQLLPDYAAAARPAVARRFLSRAGFDLNETQVEQIARQAISVLTHPVLAPVFGADSRAEQAITGIAGGSVVVGQVDRLRIADDAVYLCDFKTNQSPPRSVETVPDAYLRQMAAYRAVLAQVAPGRPIRCLLVWTETGDVMALPDAALDAIMALV</sequence>
<evidence type="ECO:0000256" key="1">
    <source>
        <dbReference type="ARBA" id="ARBA00022722"/>
    </source>
</evidence>
<dbReference type="Proteomes" id="UP000032679">
    <property type="component" value="Unassembled WGS sequence"/>
</dbReference>
<dbReference type="PANTHER" id="PTHR11070">
    <property type="entry name" value="UVRD / RECB / PCRA DNA HELICASE FAMILY MEMBER"/>
    <property type="match status" value="1"/>
</dbReference>
<dbReference type="GO" id="GO:0004527">
    <property type="term" value="F:exonuclease activity"/>
    <property type="evidence" value="ECO:0007669"/>
    <property type="project" value="UniProtKB-KW"/>
</dbReference>
<reference evidence="18 19" key="1">
    <citation type="submission" date="2012-10" db="EMBL/GenBank/DDBJ databases">
        <title>Genome sequencing of Tanticharoenia sakaeratensis NBRC 103193.</title>
        <authorList>
            <person name="Azuma Y."/>
            <person name="Hadano H."/>
            <person name="Hirakawa H."/>
            <person name="Matsushita K."/>
        </authorList>
    </citation>
    <scope>NUCLEOTIDE SEQUENCE [LARGE SCALE GENOMIC DNA]</scope>
    <source>
        <strain evidence="18 19">NBRC 103193</strain>
    </source>
</reference>
<dbReference type="Pfam" id="PF13361">
    <property type="entry name" value="UvrD_C"/>
    <property type="match status" value="1"/>
</dbReference>
<feature type="binding site" evidence="15">
    <location>
        <begin position="40"/>
        <end position="47"/>
    </location>
    <ligand>
        <name>ATP</name>
        <dbReference type="ChEBI" id="CHEBI:30616"/>
    </ligand>
</feature>
<dbReference type="EC" id="5.6.2.4" evidence="12"/>
<dbReference type="GO" id="GO:0043138">
    <property type="term" value="F:3'-5' DNA helicase activity"/>
    <property type="evidence" value="ECO:0007669"/>
    <property type="project" value="UniProtKB-EC"/>
</dbReference>
<dbReference type="NCBIfam" id="TIGR02784">
    <property type="entry name" value="addA_alphas"/>
    <property type="match status" value="1"/>
</dbReference>
<organism evidence="18 19">
    <name type="scientific">Tanticharoenia sakaeratensis NBRC 103193</name>
    <dbReference type="NCBI Taxonomy" id="1231623"/>
    <lineage>
        <taxon>Bacteria</taxon>
        <taxon>Pseudomonadati</taxon>
        <taxon>Pseudomonadota</taxon>
        <taxon>Alphaproteobacteria</taxon>
        <taxon>Acetobacterales</taxon>
        <taxon>Acetobacteraceae</taxon>
        <taxon>Tanticharoenia</taxon>
    </lineage>
</organism>
<dbReference type="GO" id="GO:0000725">
    <property type="term" value="P:recombinational repair"/>
    <property type="evidence" value="ECO:0007669"/>
    <property type="project" value="TreeGrafter"/>
</dbReference>
<comment type="catalytic activity">
    <reaction evidence="14">
        <text>ATP + H2O = ADP + phosphate + H(+)</text>
        <dbReference type="Rhea" id="RHEA:13065"/>
        <dbReference type="ChEBI" id="CHEBI:15377"/>
        <dbReference type="ChEBI" id="CHEBI:15378"/>
        <dbReference type="ChEBI" id="CHEBI:30616"/>
        <dbReference type="ChEBI" id="CHEBI:43474"/>
        <dbReference type="ChEBI" id="CHEBI:456216"/>
        <dbReference type="EC" id="5.6.2.4"/>
    </reaction>
</comment>
<evidence type="ECO:0000256" key="2">
    <source>
        <dbReference type="ARBA" id="ARBA00022741"/>
    </source>
</evidence>
<accession>A0A0D6MIP1</accession>
<keyword evidence="9" id="KW-0234">DNA repair</keyword>
<evidence type="ECO:0000256" key="13">
    <source>
        <dbReference type="ARBA" id="ARBA00034923"/>
    </source>
</evidence>
<keyword evidence="19" id="KW-1185">Reference proteome</keyword>
<keyword evidence="1" id="KW-0540">Nuclease</keyword>
<dbReference type="GO" id="GO:0005524">
    <property type="term" value="F:ATP binding"/>
    <property type="evidence" value="ECO:0007669"/>
    <property type="project" value="UniProtKB-UniRule"/>
</dbReference>
<evidence type="ECO:0000256" key="4">
    <source>
        <dbReference type="ARBA" id="ARBA00022801"/>
    </source>
</evidence>
<dbReference type="GO" id="GO:0005829">
    <property type="term" value="C:cytosol"/>
    <property type="evidence" value="ECO:0007669"/>
    <property type="project" value="TreeGrafter"/>
</dbReference>
<evidence type="ECO:0000256" key="5">
    <source>
        <dbReference type="ARBA" id="ARBA00022806"/>
    </source>
</evidence>
<dbReference type="InterPro" id="IPR011604">
    <property type="entry name" value="PDDEXK-like_dom_sf"/>
</dbReference>
<evidence type="ECO:0000256" key="12">
    <source>
        <dbReference type="ARBA" id="ARBA00034808"/>
    </source>
</evidence>
<keyword evidence="8" id="KW-0238">DNA-binding</keyword>
<dbReference type="InterPro" id="IPR027417">
    <property type="entry name" value="P-loop_NTPase"/>
</dbReference>
<keyword evidence="5 15" id="KW-0347">Helicase</keyword>
<dbReference type="InterPro" id="IPR038726">
    <property type="entry name" value="PDDEXK_AddAB-type"/>
</dbReference>
<feature type="domain" description="UvrD-like helicase C-terminal" evidence="17">
    <location>
        <begin position="537"/>
        <end position="816"/>
    </location>
</feature>
<keyword evidence="3" id="KW-0227">DNA damage</keyword>
<proteinExistence type="predicted"/>
<evidence type="ECO:0000256" key="3">
    <source>
        <dbReference type="ARBA" id="ARBA00022763"/>
    </source>
</evidence>
<dbReference type="STRING" id="1231623.Tasa_010_039"/>
<dbReference type="GO" id="GO:0003677">
    <property type="term" value="F:DNA binding"/>
    <property type="evidence" value="ECO:0007669"/>
    <property type="project" value="UniProtKB-KW"/>
</dbReference>
<evidence type="ECO:0000256" key="8">
    <source>
        <dbReference type="ARBA" id="ARBA00023125"/>
    </source>
</evidence>
<dbReference type="Pfam" id="PF12705">
    <property type="entry name" value="PDDEXK_1"/>
    <property type="match status" value="1"/>
</dbReference>
<dbReference type="PANTHER" id="PTHR11070:SF2">
    <property type="entry name" value="ATP-DEPENDENT DNA HELICASE SRS2"/>
    <property type="match status" value="1"/>
</dbReference>
<evidence type="ECO:0000256" key="9">
    <source>
        <dbReference type="ARBA" id="ARBA00023204"/>
    </source>
</evidence>
<dbReference type="EMBL" id="BALE01000010">
    <property type="protein sequence ID" value="GAN53492.1"/>
    <property type="molecule type" value="Genomic_DNA"/>
</dbReference>
<evidence type="ECO:0000256" key="10">
    <source>
        <dbReference type="ARBA" id="ARBA00023235"/>
    </source>
</evidence>
<dbReference type="SUPFAM" id="SSF52540">
    <property type="entry name" value="P-loop containing nucleoside triphosphate hydrolases"/>
    <property type="match status" value="1"/>
</dbReference>
<keyword evidence="2 15" id="KW-0547">Nucleotide-binding</keyword>
<dbReference type="InterPro" id="IPR011335">
    <property type="entry name" value="Restrct_endonuc-II-like"/>
</dbReference>
<keyword evidence="10" id="KW-0413">Isomerase</keyword>
<protein>
    <recommendedName>
        <fullName evidence="12">DNA 3'-5' helicase</fullName>
        <ecNumber evidence="12">5.6.2.4</ecNumber>
    </recommendedName>
    <alternativeName>
        <fullName evidence="13">DNA 3'-5' helicase II</fullName>
    </alternativeName>
</protein>
<dbReference type="GO" id="GO:0033202">
    <property type="term" value="C:DNA helicase complex"/>
    <property type="evidence" value="ECO:0007669"/>
    <property type="project" value="TreeGrafter"/>
</dbReference>
<dbReference type="InterPro" id="IPR014151">
    <property type="entry name" value="DNA_helicase_AddA"/>
</dbReference>
<dbReference type="PROSITE" id="PS51198">
    <property type="entry name" value="UVRD_HELICASE_ATP_BIND"/>
    <property type="match status" value="1"/>
</dbReference>
<evidence type="ECO:0000313" key="18">
    <source>
        <dbReference type="EMBL" id="GAN53492.1"/>
    </source>
</evidence>
<dbReference type="SUPFAM" id="SSF52980">
    <property type="entry name" value="Restriction endonuclease-like"/>
    <property type="match status" value="1"/>
</dbReference>
<comment type="caution">
    <text evidence="18">The sequence shown here is derived from an EMBL/GenBank/DDBJ whole genome shotgun (WGS) entry which is preliminary data.</text>
</comment>
<dbReference type="InterPro" id="IPR000212">
    <property type="entry name" value="DNA_helicase_UvrD/REP"/>
</dbReference>
<name>A0A0D6MIP1_9PROT</name>
<gene>
    <name evidence="18" type="ORF">Tasa_010_039</name>
</gene>
<keyword evidence="4 15" id="KW-0378">Hydrolase</keyword>
<dbReference type="RefSeq" id="WP_241767625.1">
    <property type="nucleotide sequence ID" value="NZ_BALE01000010.1"/>
</dbReference>
<comment type="catalytic activity">
    <reaction evidence="11">
        <text>Couples ATP hydrolysis with the unwinding of duplex DNA by translocating in the 3'-5' direction.</text>
        <dbReference type="EC" id="5.6.2.4"/>
    </reaction>
</comment>
<evidence type="ECO:0000313" key="19">
    <source>
        <dbReference type="Proteomes" id="UP000032679"/>
    </source>
</evidence>
<dbReference type="AlphaFoldDB" id="A0A0D6MIP1"/>
<dbReference type="InterPro" id="IPR014017">
    <property type="entry name" value="DNA_helicase_UvrD-like_C"/>
</dbReference>
<dbReference type="Pfam" id="PF00580">
    <property type="entry name" value="UvrD-helicase"/>
    <property type="match status" value="1"/>
</dbReference>
<dbReference type="InterPro" id="IPR014016">
    <property type="entry name" value="UvrD-like_ATP-bd"/>
</dbReference>
<evidence type="ECO:0000256" key="6">
    <source>
        <dbReference type="ARBA" id="ARBA00022839"/>
    </source>
</evidence>
<evidence type="ECO:0000259" key="16">
    <source>
        <dbReference type="PROSITE" id="PS51198"/>
    </source>
</evidence>
<dbReference type="Gene3D" id="1.10.486.10">
    <property type="entry name" value="PCRA, domain 4"/>
    <property type="match status" value="1"/>
</dbReference>
<evidence type="ECO:0000256" key="15">
    <source>
        <dbReference type="PROSITE-ProRule" id="PRU00560"/>
    </source>
</evidence>
<dbReference type="Gene3D" id="3.90.320.10">
    <property type="match status" value="1"/>
</dbReference>
<keyword evidence="7 15" id="KW-0067">ATP-binding</keyword>
<evidence type="ECO:0000256" key="7">
    <source>
        <dbReference type="ARBA" id="ARBA00022840"/>
    </source>
</evidence>
<dbReference type="PROSITE" id="PS51217">
    <property type="entry name" value="UVRD_HELICASE_CTER"/>
    <property type="match status" value="1"/>
</dbReference>
<keyword evidence="6" id="KW-0269">Exonuclease</keyword>
<dbReference type="Gene3D" id="3.40.50.300">
    <property type="entry name" value="P-loop containing nucleotide triphosphate hydrolases"/>
    <property type="match status" value="4"/>
</dbReference>
<evidence type="ECO:0000259" key="17">
    <source>
        <dbReference type="PROSITE" id="PS51217"/>
    </source>
</evidence>
<evidence type="ECO:0000256" key="11">
    <source>
        <dbReference type="ARBA" id="ARBA00034617"/>
    </source>
</evidence>